<dbReference type="InterPro" id="IPR001715">
    <property type="entry name" value="CH_dom"/>
</dbReference>
<sequence>MAQEISNWIGQVIGENISSNLAESLHDGIVLCRLMEKIANKKIRYNAKSKMSFVMMENINAFTMECKSYGVDNTELFQTSDLFEKRNMKAVEKSLFALARIASNNPSYTGPKLGPKMSSENKRNFSEEQIKEERNRNISLQYGTNEIKIDNVVTDVFKNSSNKLTVSAKFIDESKLSPALEKNEKGLCSLCPTKLGMKINYTDVLALKQYINPDGTIIDRKYLDLCKQAYKHLTLSIRKSHLAGLLPNHHPTYADKIKDNSDEWHQYPIHFLQ</sequence>
<dbReference type="GO" id="GO:0003735">
    <property type="term" value="F:structural constituent of ribosome"/>
    <property type="evidence" value="ECO:0007669"/>
    <property type="project" value="InterPro"/>
</dbReference>
<name>A0A177BAV8_9BILA</name>
<dbReference type="InterPro" id="IPR036872">
    <property type="entry name" value="CH_dom_sf"/>
</dbReference>
<dbReference type="GO" id="GO:1990904">
    <property type="term" value="C:ribonucleoprotein complex"/>
    <property type="evidence" value="ECO:0007669"/>
    <property type="project" value="UniProtKB-KW"/>
</dbReference>
<dbReference type="InterPro" id="IPR003096">
    <property type="entry name" value="SM22_calponin"/>
</dbReference>
<protein>
    <submittedName>
        <fullName evidence="4">Calponin 1</fullName>
    </submittedName>
</protein>
<dbReference type="GO" id="GO:0007015">
    <property type="term" value="P:actin filament organization"/>
    <property type="evidence" value="ECO:0007669"/>
    <property type="project" value="TreeGrafter"/>
</dbReference>
<dbReference type="InterPro" id="IPR001648">
    <property type="entry name" value="Ribosomal_bS18"/>
</dbReference>
<dbReference type="InterPro" id="IPR050606">
    <property type="entry name" value="Calponin-like"/>
</dbReference>
<comment type="caution">
    <text evidence="4">The sequence shown here is derived from an EMBL/GenBank/DDBJ whole genome shotgun (WGS) entry which is preliminary data.</text>
</comment>
<dbReference type="GO" id="GO:0005840">
    <property type="term" value="C:ribosome"/>
    <property type="evidence" value="ECO:0007669"/>
    <property type="project" value="UniProtKB-KW"/>
</dbReference>
<evidence type="ECO:0000313" key="5">
    <source>
        <dbReference type="Proteomes" id="UP000078046"/>
    </source>
</evidence>
<dbReference type="SMART" id="SM00033">
    <property type="entry name" value="CH"/>
    <property type="match status" value="1"/>
</dbReference>
<feature type="domain" description="Calponin-homology (CH)" evidence="3">
    <location>
        <begin position="1"/>
        <end position="103"/>
    </location>
</feature>
<reference evidence="4 5" key="1">
    <citation type="submission" date="2016-04" db="EMBL/GenBank/DDBJ databases">
        <title>The genome of Intoshia linei affirms orthonectids as highly simplified spiralians.</title>
        <authorList>
            <person name="Mikhailov K.V."/>
            <person name="Slusarev G.S."/>
            <person name="Nikitin M.A."/>
            <person name="Logacheva M.D."/>
            <person name="Penin A."/>
            <person name="Aleoshin V."/>
            <person name="Panchin Y.V."/>
        </authorList>
    </citation>
    <scope>NUCLEOTIDE SEQUENCE [LARGE SCALE GENOMIC DNA]</scope>
    <source>
        <strain evidence="4">Intl2013</strain>
        <tissue evidence="4">Whole animal</tissue>
    </source>
</reference>
<dbReference type="EMBL" id="LWCA01000050">
    <property type="protein sequence ID" value="OAF71457.1"/>
    <property type="molecule type" value="Genomic_DNA"/>
</dbReference>
<gene>
    <name evidence="4" type="ORF">A3Q56_00776</name>
</gene>
<dbReference type="PRINTS" id="PR00888">
    <property type="entry name" value="SM22CALPONIN"/>
</dbReference>
<dbReference type="GO" id="GO:0051015">
    <property type="term" value="F:actin filament binding"/>
    <property type="evidence" value="ECO:0007669"/>
    <property type="project" value="TreeGrafter"/>
</dbReference>
<evidence type="ECO:0000256" key="1">
    <source>
        <dbReference type="ARBA" id="ARBA00022980"/>
    </source>
</evidence>
<dbReference type="InterPro" id="IPR036870">
    <property type="entry name" value="Ribosomal_bS18_sf"/>
</dbReference>
<dbReference type="Pfam" id="PF00307">
    <property type="entry name" value="CH"/>
    <property type="match status" value="1"/>
</dbReference>
<dbReference type="Proteomes" id="UP000078046">
    <property type="component" value="Unassembled WGS sequence"/>
</dbReference>
<dbReference type="AlphaFoldDB" id="A0A177BAV8"/>
<evidence type="ECO:0000259" key="3">
    <source>
        <dbReference type="PROSITE" id="PS50021"/>
    </source>
</evidence>
<dbReference type="OrthoDB" id="21595at2759"/>
<dbReference type="Gene3D" id="1.10.418.10">
    <property type="entry name" value="Calponin-like domain"/>
    <property type="match status" value="1"/>
</dbReference>
<dbReference type="Pfam" id="PF01084">
    <property type="entry name" value="Ribosomal_S18"/>
    <property type="match status" value="1"/>
</dbReference>
<proteinExistence type="predicted"/>
<organism evidence="4 5">
    <name type="scientific">Intoshia linei</name>
    <dbReference type="NCBI Taxonomy" id="1819745"/>
    <lineage>
        <taxon>Eukaryota</taxon>
        <taxon>Metazoa</taxon>
        <taxon>Spiralia</taxon>
        <taxon>Lophotrochozoa</taxon>
        <taxon>Mesozoa</taxon>
        <taxon>Orthonectida</taxon>
        <taxon>Rhopaluridae</taxon>
        <taxon>Intoshia</taxon>
    </lineage>
</organism>
<dbReference type="Gene3D" id="4.10.640.10">
    <property type="entry name" value="Ribosomal protein S18"/>
    <property type="match status" value="1"/>
</dbReference>
<dbReference type="PROSITE" id="PS50021">
    <property type="entry name" value="CH"/>
    <property type="match status" value="1"/>
</dbReference>
<dbReference type="PANTHER" id="PTHR47385">
    <property type="entry name" value="CALPONIN"/>
    <property type="match status" value="1"/>
</dbReference>
<dbReference type="GO" id="GO:0006412">
    <property type="term" value="P:translation"/>
    <property type="evidence" value="ECO:0007669"/>
    <property type="project" value="InterPro"/>
</dbReference>
<evidence type="ECO:0000313" key="4">
    <source>
        <dbReference type="EMBL" id="OAF71457.1"/>
    </source>
</evidence>
<evidence type="ECO:0000256" key="2">
    <source>
        <dbReference type="ARBA" id="ARBA00023274"/>
    </source>
</evidence>
<keyword evidence="2" id="KW-0687">Ribonucleoprotein</keyword>
<dbReference type="SUPFAM" id="SSF47576">
    <property type="entry name" value="Calponin-homology domain, CH-domain"/>
    <property type="match status" value="1"/>
</dbReference>
<accession>A0A177BAV8</accession>
<keyword evidence="5" id="KW-1185">Reference proteome</keyword>
<dbReference type="GO" id="GO:0015629">
    <property type="term" value="C:actin cytoskeleton"/>
    <property type="evidence" value="ECO:0007669"/>
    <property type="project" value="TreeGrafter"/>
</dbReference>
<dbReference type="SUPFAM" id="SSF46911">
    <property type="entry name" value="Ribosomal protein S18"/>
    <property type="match status" value="1"/>
</dbReference>
<keyword evidence="1" id="KW-0689">Ribosomal protein</keyword>
<dbReference type="PANTHER" id="PTHR47385:SF14">
    <property type="entry name" value="TRANSGELIN"/>
    <property type="match status" value="1"/>
</dbReference>